<keyword evidence="3" id="KW-1185">Reference proteome</keyword>
<dbReference type="NCBIfam" id="TIGR02595">
    <property type="entry name" value="PEP_CTERM"/>
    <property type="match status" value="1"/>
</dbReference>
<evidence type="ECO:0000313" key="3">
    <source>
        <dbReference type="Proteomes" id="UP001138757"/>
    </source>
</evidence>
<evidence type="ECO:0000259" key="1">
    <source>
        <dbReference type="Pfam" id="PF07589"/>
    </source>
</evidence>
<sequence>MTYIKLPGLAGAMSQDFSAAPFNTLLNGMTLIGLHYGAGQGSPGNAEKADTSVLYLFDAGVDLKTIYWKYGASSDIVLFSTQPGGSVPEPATWAMMIGGFALAGAAMRRRKAAVSFA</sequence>
<feature type="domain" description="Ice-binding protein C-terminal" evidence="1">
    <location>
        <begin position="86"/>
        <end position="110"/>
    </location>
</feature>
<gene>
    <name evidence="2" type="ORF">KK488_09860</name>
</gene>
<dbReference type="Pfam" id="PF07589">
    <property type="entry name" value="PEP-CTERM"/>
    <property type="match status" value="1"/>
</dbReference>
<proteinExistence type="predicted"/>
<organism evidence="2 3">
    <name type="scientific">Sphingobium nicotianae</name>
    <dbReference type="NCBI Taxonomy" id="2782607"/>
    <lineage>
        <taxon>Bacteria</taxon>
        <taxon>Pseudomonadati</taxon>
        <taxon>Pseudomonadota</taxon>
        <taxon>Alphaproteobacteria</taxon>
        <taxon>Sphingomonadales</taxon>
        <taxon>Sphingomonadaceae</taxon>
        <taxon>Sphingobium</taxon>
    </lineage>
</organism>
<dbReference type="InterPro" id="IPR013424">
    <property type="entry name" value="Ice-binding_C"/>
</dbReference>
<name>A0A9X1DCT2_9SPHN</name>
<protein>
    <submittedName>
        <fullName evidence="2">PEP-CTERM sorting domain-containing protein</fullName>
    </submittedName>
</protein>
<evidence type="ECO:0000313" key="2">
    <source>
        <dbReference type="EMBL" id="MBT2187248.1"/>
    </source>
</evidence>
<dbReference type="NCBIfam" id="NF035944">
    <property type="entry name" value="PEPxxWA-CTERM"/>
    <property type="match status" value="1"/>
</dbReference>
<dbReference type="EMBL" id="JAHGAW010000006">
    <property type="protein sequence ID" value="MBT2187248.1"/>
    <property type="molecule type" value="Genomic_DNA"/>
</dbReference>
<accession>A0A9X1DCT2</accession>
<dbReference type="Proteomes" id="UP001138757">
    <property type="component" value="Unassembled WGS sequence"/>
</dbReference>
<dbReference type="AlphaFoldDB" id="A0A9X1DCT2"/>
<reference evidence="2" key="1">
    <citation type="submission" date="2021-05" db="EMBL/GenBank/DDBJ databases">
        <title>Genome of Sphingobium sp. strain.</title>
        <authorList>
            <person name="Fan R."/>
        </authorList>
    </citation>
    <scope>NUCLEOTIDE SEQUENCE</scope>
    <source>
        <strain evidence="2">H33</strain>
    </source>
</reference>
<comment type="caution">
    <text evidence="2">The sequence shown here is derived from an EMBL/GenBank/DDBJ whole genome shotgun (WGS) entry which is preliminary data.</text>
</comment>